<dbReference type="EMBL" id="KZ679268">
    <property type="protein sequence ID" value="PTB37141.1"/>
    <property type="molecule type" value="Genomic_DNA"/>
</dbReference>
<protein>
    <submittedName>
        <fullName evidence="2">Uncharacterized protein</fullName>
    </submittedName>
</protein>
<proteinExistence type="predicted"/>
<dbReference type="AlphaFoldDB" id="A0A2T3YX39"/>
<name>A0A2T3YX39_TRIA4</name>
<dbReference type="Proteomes" id="UP000240493">
    <property type="component" value="Unassembled WGS sequence"/>
</dbReference>
<sequence length="147" mass="16538">MEAFSAISSIFKSIWNIDEEVDEDEPHQESSPLNSLHMPPLQDDGGDSNNEEESEDEEGRDERNNFDPFEIIDMAYEYLDGEEYLEESCLRLIVALGHAMIPTAQSIVTTARAMIPTFPALDFSFSDLESIDDNADPGEDLSWSIID</sequence>
<keyword evidence="3" id="KW-1185">Reference proteome</keyword>
<evidence type="ECO:0000313" key="2">
    <source>
        <dbReference type="EMBL" id="PTB37141.1"/>
    </source>
</evidence>
<feature type="compositionally biased region" description="Acidic residues" evidence="1">
    <location>
        <begin position="44"/>
        <end position="59"/>
    </location>
</feature>
<evidence type="ECO:0000313" key="3">
    <source>
        <dbReference type="Proteomes" id="UP000240493"/>
    </source>
</evidence>
<reference evidence="2 3" key="1">
    <citation type="submission" date="2016-07" db="EMBL/GenBank/DDBJ databases">
        <title>Multiple horizontal gene transfer events from other fungi enriched the ability of initially mycotrophic Trichoderma (Ascomycota) to feed on dead plant biomass.</title>
        <authorList>
            <consortium name="DOE Joint Genome Institute"/>
            <person name="Aerts A."/>
            <person name="Atanasova L."/>
            <person name="Chenthamara K."/>
            <person name="Zhang J."/>
            <person name="Grujic M."/>
            <person name="Henrissat B."/>
            <person name="Kuo A."/>
            <person name="Salamov A."/>
            <person name="Lipzen A."/>
            <person name="Labutti K."/>
            <person name="Barry K."/>
            <person name="Miao Y."/>
            <person name="Rahimi M.J."/>
            <person name="Shen Q."/>
            <person name="Grigoriev I.V."/>
            <person name="Kubicek C.P."/>
            <person name="Druzhinina I.S."/>
        </authorList>
    </citation>
    <scope>NUCLEOTIDE SEQUENCE [LARGE SCALE GENOMIC DNA]</scope>
    <source>
        <strain evidence="2 3">CBS 433.97</strain>
    </source>
</reference>
<organism evidence="2 3">
    <name type="scientific">Trichoderma asperellum (strain ATCC 204424 / CBS 433.97 / NBRC 101777)</name>
    <dbReference type="NCBI Taxonomy" id="1042311"/>
    <lineage>
        <taxon>Eukaryota</taxon>
        <taxon>Fungi</taxon>
        <taxon>Dikarya</taxon>
        <taxon>Ascomycota</taxon>
        <taxon>Pezizomycotina</taxon>
        <taxon>Sordariomycetes</taxon>
        <taxon>Hypocreomycetidae</taxon>
        <taxon>Hypocreales</taxon>
        <taxon>Hypocreaceae</taxon>
        <taxon>Trichoderma</taxon>
    </lineage>
</organism>
<dbReference type="OrthoDB" id="10432394at2759"/>
<feature type="region of interest" description="Disordered" evidence="1">
    <location>
        <begin position="19"/>
        <end position="66"/>
    </location>
</feature>
<evidence type="ECO:0000256" key="1">
    <source>
        <dbReference type="SAM" id="MobiDB-lite"/>
    </source>
</evidence>
<accession>A0A2T3YX39</accession>
<gene>
    <name evidence="2" type="ORF">M441DRAFT_262533</name>
</gene>